<dbReference type="PIRSF" id="PIRSF016262">
    <property type="entry name" value="LPLase"/>
    <property type="match status" value="1"/>
</dbReference>
<evidence type="ECO:0000313" key="13">
    <source>
        <dbReference type="Proteomes" id="UP000264445"/>
    </source>
</evidence>
<evidence type="ECO:0000256" key="4">
    <source>
        <dbReference type="ARBA" id="ARBA00024732"/>
    </source>
</evidence>
<evidence type="ECO:0000256" key="7">
    <source>
        <dbReference type="PIRSR" id="PIRSR016262-1"/>
    </source>
</evidence>
<feature type="binding site" evidence="5 8">
    <location>
        <begin position="143"/>
        <end position="145"/>
    </location>
    <ligand>
        <name>substrate</name>
    </ligand>
</feature>
<dbReference type="PANTHER" id="PTHR10993">
    <property type="entry name" value="OCTANOYLTRANSFERASE"/>
    <property type="match status" value="1"/>
</dbReference>
<evidence type="ECO:0000313" key="12">
    <source>
        <dbReference type="EMBL" id="TCO66980.1"/>
    </source>
</evidence>
<comment type="miscellaneous">
    <text evidence="5">In the reaction, the free carboxyl group of octanoic acid is attached via an amide linkage to the epsilon-amino group of a specific lysine residue of lipoyl domains of lipoate-dependent enzymes.</text>
</comment>
<feature type="active site" description="Acyl-thioester intermediate" evidence="5 7">
    <location>
        <position position="174"/>
    </location>
</feature>
<dbReference type="OMA" id="GEVTYHC"/>
<dbReference type="InterPro" id="IPR045864">
    <property type="entry name" value="aa-tRNA-synth_II/BPL/LPL"/>
</dbReference>
<evidence type="ECO:0000256" key="9">
    <source>
        <dbReference type="PIRSR" id="PIRSR016262-3"/>
    </source>
</evidence>
<dbReference type="CDD" id="cd16444">
    <property type="entry name" value="LipB"/>
    <property type="match status" value="1"/>
</dbReference>
<dbReference type="SUPFAM" id="SSF55681">
    <property type="entry name" value="Class II aaRS and biotin synthetases"/>
    <property type="match status" value="1"/>
</dbReference>
<feature type="domain" description="BPL/LPL catalytic" evidence="10">
    <location>
        <begin position="31"/>
        <end position="212"/>
    </location>
</feature>
<comment type="caution">
    <text evidence="12">The sequence shown here is derived from an EMBL/GenBank/DDBJ whole genome shotgun (WGS) entry which is preliminary data.</text>
</comment>
<dbReference type="Proteomes" id="UP000264445">
    <property type="component" value="Unassembled WGS sequence"/>
</dbReference>
<gene>
    <name evidence="5" type="primary">lipB</name>
    <name evidence="11" type="ORF">DEA61_09320</name>
    <name evidence="12" type="ORF">EV203_10879</name>
</gene>
<dbReference type="Gene3D" id="3.30.930.10">
    <property type="entry name" value="Bira Bifunctional Protein, Domain 2"/>
    <property type="match status" value="1"/>
</dbReference>
<proteinExistence type="inferred from homology"/>
<dbReference type="PANTHER" id="PTHR10993:SF7">
    <property type="entry name" value="LIPOYLTRANSFERASE 2, MITOCHONDRIAL-RELATED"/>
    <property type="match status" value="1"/>
</dbReference>
<dbReference type="PROSITE" id="PS51733">
    <property type="entry name" value="BPL_LPL_CATALYTIC"/>
    <property type="match status" value="1"/>
</dbReference>
<comment type="catalytic activity">
    <reaction evidence="5 6">
        <text>octanoyl-[ACP] + L-lysyl-[protein] = N(6)-octanoyl-L-lysyl-[protein] + holo-[ACP] + H(+)</text>
        <dbReference type="Rhea" id="RHEA:17665"/>
        <dbReference type="Rhea" id="RHEA-COMP:9636"/>
        <dbReference type="Rhea" id="RHEA-COMP:9685"/>
        <dbReference type="Rhea" id="RHEA-COMP:9752"/>
        <dbReference type="Rhea" id="RHEA-COMP:9928"/>
        <dbReference type="ChEBI" id="CHEBI:15378"/>
        <dbReference type="ChEBI" id="CHEBI:29969"/>
        <dbReference type="ChEBI" id="CHEBI:64479"/>
        <dbReference type="ChEBI" id="CHEBI:78463"/>
        <dbReference type="ChEBI" id="CHEBI:78809"/>
        <dbReference type="EC" id="2.3.1.181"/>
    </reaction>
</comment>
<dbReference type="EC" id="2.3.1.181" evidence="5 6"/>
<evidence type="ECO:0000256" key="3">
    <source>
        <dbReference type="ARBA" id="ARBA00023315"/>
    </source>
</evidence>
<keyword evidence="2 5" id="KW-0808">Transferase</keyword>
<reference evidence="11 13" key="1">
    <citation type="journal article" date="2018" name="Nat. Biotechnol.">
        <title>A standardized bacterial taxonomy based on genome phylogeny substantially revises the tree of life.</title>
        <authorList>
            <person name="Parks D.H."/>
            <person name="Chuvochina M."/>
            <person name="Waite D.W."/>
            <person name="Rinke C."/>
            <person name="Skarshewski A."/>
            <person name="Chaumeil P.A."/>
            <person name="Hugenholtz P."/>
        </authorList>
    </citation>
    <scope>NUCLEOTIDE SEQUENCE [LARGE SCALE GENOMIC DNA]</scope>
    <source>
        <strain evidence="11">UBA12544</strain>
    </source>
</reference>
<comment type="function">
    <text evidence="4 5 6">Catalyzes the transfer of endogenously produced octanoic acid from octanoyl-acyl-carrier-protein onto the lipoyl domains of lipoate-dependent enzymes. Lipoyl-ACP can also act as a substrate although octanoyl-ACP is likely to be the physiological substrate.</text>
</comment>
<dbReference type="Proteomes" id="UP000294886">
    <property type="component" value="Unassembled WGS sequence"/>
</dbReference>
<dbReference type="HAMAP" id="MF_00013">
    <property type="entry name" value="LipB"/>
    <property type="match status" value="1"/>
</dbReference>
<dbReference type="SMR" id="A0A101E3Y6"/>
<dbReference type="GO" id="GO:0005737">
    <property type="term" value="C:cytoplasm"/>
    <property type="evidence" value="ECO:0007669"/>
    <property type="project" value="UniProtKB-SubCell"/>
</dbReference>
<dbReference type="InterPro" id="IPR020605">
    <property type="entry name" value="Octanoyltransferase_CS"/>
</dbReference>
<dbReference type="NCBIfam" id="TIGR00214">
    <property type="entry name" value="lipB"/>
    <property type="match status" value="1"/>
</dbReference>
<sequence length="228" mass="25868">MRRGEVLKLGVVPYLEGKEIQLKAFEKVKKEETDGILILLQHKPVYTIGVSGGYDEDILVPIDYIKEKAELYKVERGGKITFHGPGQVVAYPIFNLAKWQKDVHLFVHNLEEAVIRLLREYGIIAGRKEKYTGVWVGDEKICAIGIAVKRWITWHGIALNVNTDLSYFGLINACGITEFGVTSMKKLGIEVEIEEVMDRLVDKFEEVFEIKFEEIDLTRLAVVDSAKA</sequence>
<dbReference type="Pfam" id="PF21948">
    <property type="entry name" value="LplA-B_cat"/>
    <property type="match status" value="1"/>
</dbReference>
<comment type="subcellular location">
    <subcellularLocation>
        <location evidence="5">Cytoplasm</location>
    </subcellularLocation>
</comment>
<accession>A0A101E3Y6</accession>
<comment type="similarity">
    <text evidence="5 6">Belongs to the LipB family.</text>
</comment>
<evidence type="ECO:0000256" key="6">
    <source>
        <dbReference type="PIRNR" id="PIRNR016262"/>
    </source>
</evidence>
<feature type="binding site" evidence="5 8">
    <location>
        <begin position="156"/>
        <end position="158"/>
    </location>
    <ligand>
        <name>substrate</name>
    </ligand>
</feature>
<name>A0A101E3Y6_9THEO</name>
<evidence type="ECO:0000313" key="11">
    <source>
        <dbReference type="EMBL" id="HBT49986.1"/>
    </source>
</evidence>
<evidence type="ECO:0000259" key="10">
    <source>
        <dbReference type="PROSITE" id="PS51733"/>
    </source>
</evidence>
<dbReference type="GO" id="GO:0009249">
    <property type="term" value="P:protein lipoylation"/>
    <property type="evidence" value="ECO:0007669"/>
    <property type="project" value="InterPro"/>
</dbReference>
<evidence type="ECO:0000256" key="8">
    <source>
        <dbReference type="PIRSR" id="PIRSR016262-2"/>
    </source>
</evidence>
<dbReference type="InterPro" id="IPR000544">
    <property type="entry name" value="Octanoyltransferase"/>
</dbReference>
<evidence type="ECO:0000256" key="2">
    <source>
        <dbReference type="ARBA" id="ARBA00022679"/>
    </source>
</evidence>
<keyword evidence="5" id="KW-0963">Cytoplasm</keyword>
<evidence type="ECO:0000313" key="14">
    <source>
        <dbReference type="Proteomes" id="UP000294886"/>
    </source>
</evidence>
<feature type="site" description="Lowers pKa of active site Cys" evidence="5 9">
    <location>
        <position position="140"/>
    </location>
</feature>
<reference evidence="12 14" key="2">
    <citation type="submission" date="2019-03" db="EMBL/GenBank/DDBJ databases">
        <title>Genomic Encyclopedia of Type Strains, Phase IV (KMG-IV): sequencing the most valuable type-strain genomes for metagenomic binning, comparative biology and taxonomic classification.</title>
        <authorList>
            <person name="Goeker M."/>
        </authorList>
    </citation>
    <scope>NUCLEOTIDE SEQUENCE [LARGE SCALE GENOMIC DNA]</scope>
    <source>
        <strain evidence="12 14">DSM 13054</strain>
    </source>
</reference>
<protein>
    <recommendedName>
        <fullName evidence="5 6">Octanoyltransferase</fullName>
        <ecNumber evidence="5 6">2.3.1.181</ecNumber>
    </recommendedName>
    <alternativeName>
        <fullName evidence="5">Lipoate-protein ligase B</fullName>
    </alternativeName>
    <alternativeName>
        <fullName evidence="5">Lipoyl/octanoyl transferase</fullName>
    </alternativeName>
    <alternativeName>
        <fullName evidence="5">Octanoyl-[acyl-carrier-protein]-protein N-octanoyltransferase</fullName>
    </alternativeName>
</protein>
<dbReference type="EMBL" id="SLWU01000008">
    <property type="protein sequence ID" value="TCO66980.1"/>
    <property type="molecule type" value="Genomic_DNA"/>
</dbReference>
<dbReference type="UniPathway" id="UPA00538">
    <property type="reaction ID" value="UER00592"/>
</dbReference>
<feature type="binding site" evidence="5 8">
    <location>
        <begin position="76"/>
        <end position="83"/>
    </location>
    <ligand>
        <name>substrate</name>
    </ligand>
</feature>
<dbReference type="AlphaFoldDB" id="A0A101E3Y6"/>
<keyword evidence="3 5" id="KW-0012">Acyltransferase</keyword>
<organism evidence="12 14">
    <name type="scientific">Caldanaerobacter subterraneus</name>
    <dbReference type="NCBI Taxonomy" id="911092"/>
    <lineage>
        <taxon>Bacteria</taxon>
        <taxon>Bacillati</taxon>
        <taxon>Bacillota</taxon>
        <taxon>Clostridia</taxon>
        <taxon>Thermoanaerobacterales</taxon>
        <taxon>Thermoanaerobacteraceae</taxon>
        <taxon>Caldanaerobacter</taxon>
    </lineage>
</organism>
<dbReference type="NCBIfam" id="NF010925">
    <property type="entry name" value="PRK14345.1"/>
    <property type="match status" value="1"/>
</dbReference>
<dbReference type="InterPro" id="IPR004143">
    <property type="entry name" value="BPL_LPL_catalytic"/>
</dbReference>
<evidence type="ECO:0000256" key="1">
    <source>
        <dbReference type="ARBA" id="ARBA00004821"/>
    </source>
</evidence>
<dbReference type="GO" id="GO:0033819">
    <property type="term" value="F:lipoyl(octanoyl) transferase activity"/>
    <property type="evidence" value="ECO:0007669"/>
    <property type="project" value="UniProtKB-EC"/>
</dbReference>
<dbReference type="RefSeq" id="WP_003868833.1">
    <property type="nucleotide sequence ID" value="NZ_DOLB01000139.1"/>
</dbReference>
<dbReference type="EMBL" id="DOLB01000139">
    <property type="protein sequence ID" value="HBT49986.1"/>
    <property type="molecule type" value="Genomic_DNA"/>
</dbReference>
<dbReference type="PROSITE" id="PS01313">
    <property type="entry name" value="LIPB"/>
    <property type="match status" value="1"/>
</dbReference>
<comment type="pathway">
    <text evidence="1 5 6">Protein modification; protein lipoylation via endogenous pathway; protein N(6)-(lipoyl)lysine from octanoyl-[acyl-carrier-protein]: step 1/2.</text>
</comment>
<evidence type="ECO:0000256" key="5">
    <source>
        <dbReference type="HAMAP-Rule" id="MF_00013"/>
    </source>
</evidence>